<reference evidence="1 2" key="1">
    <citation type="submission" date="2019-02" db="EMBL/GenBank/DDBJ databases">
        <title>Genome sequencing of the rare red list fungi Hericium alpestre (H. flagellum).</title>
        <authorList>
            <person name="Buettner E."/>
            <person name="Kellner H."/>
        </authorList>
    </citation>
    <scope>NUCLEOTIDE SEQUENCE [LARGE SCALE GENOMIC DNA]</scope>
    <source>
        <strain evidence="1 2">DSM 108284</strain>
    </source>
</reference>
<keyword evidence="2" id="KW-1185">Reference proteome</keyword>
<evidence type="ECO:0000313" key="2">
    <source>
        <dbReference type="Proteomes" id="UP000298061"/>
    </source>
</evidence>
<comment type="caution">
    <text evidence="1">The sequence shown here is derived from an EMBL/GenBank/DDBJ whole genome shotgun (WGS) entry which is preliminary data.</text>
</comment>
<dbReference type="OrthoDB" id="3036049at2759"/>
<accession>A0A4Y9ZNJ4</accession>
<protein>
    <recommendedName>
        <fullName evidence="3">BTB domain-containing protein</fullName>
    </recommendedName>
</protein>
<proteinExistence type="predicted"/>
<evidence type="ECO:0008006" key="3">
    <source>
        <dbReference type="Google" id="ProtNLM"/>
    </source>
</evidence>
<sequence>MAEPTTAPWTQCNELWFEDGNIILVEIFNDMFGVADPASSDVFDGCPVIALPDSREDIYNMLKAIHFRQVESKPSFSIIASLLRMSTKYMIDDLRTEMIGILSAIFPTTLEAYEASSKAYCPEDVTPLVAVHLSAAYNVPTIIPVACYLVALMDPNESVLDADNIPPVDLEHAHAL</sequence>
<organism evidence="1 2">
    <name type="scientific">Hericium alpestre</name>
    <dbReference type="NCBI Taxonomy" id="135208"/>
    <lineage>
        <taxon>Eukaryota</taxon>
        <taxon>Fungi</taxon>
        <taxon>Dikarya</taxon>
        <taxon>Basidiomycota</taxon>
        <taxon>Agaricomycotina</taxon>
        <taxon>Agaricomycetes</taxon>
        <taxon>Russulales</taxon>
        <taxon>Hericiaceae</taxon>
        <taxon>Hericium</taxon>
    </lineage>
</organism>
<dbReference type="Proteomes" id="UP000298061">
    <property type="component" value="Unassembled WGS sequence"/>
</dbReference>
<dbReference type="EMBL" id="SFCI01001763">
    <property type="protein sequence ID" value="TFY74999.1"/>
    <property type="molecule type" value="Genomic_DNA"/>
</dbReference>
<dbReference type="AlphaFoldDB" id="A0A4Y9ZNJ4"/>
<dbReference type="STRING" id="135208.A0A4Y9ZNJ4"/>
<evidence type="ECO:0000313" key="1">
    <source>
        <dbReference type="EMBL" id="TFY74999.1"/>
    </source>
</evidence>
<name>A0A4Y9ZNJ4_9AGAM</name>
<gene>
    <name evidence="1" type="ORF">EWM64_g9013</name>
</gene>